<accession>A0A6G1DSY4</accession>
<reference evidence="1 2" key="1">
    <citation type="submission" date="2019-11" db="EMBL/GenBank/DDBJ databases">
        <title>Whole genome sequence of Oryza granulata.</title>
        <authorList>
            <person name="Li W."/>
        </authorList>
    </citation>
    <scope>NUCLEOTIDE SEQUENCE [LARGE SCALE GENOMIC DNA]</scope>
    <source>
        <strain evidence="2">cv. Menghai</strain>
        <tissue evidence="1">Leaf</tissue>
    </source>
</reference>
<gene>
    <name evidence="1" type="ORF">E2562_037543</name>
</gene>
<protein>
    <submittedName>
        <fullName evidence="1">Uncharacterized protein</fullName>
    </submittedName>
</protein>
<dbReference type="AlphaFoldDB" id="A0A6G1DSY4"/>
<comment type="caution">
    <text evidence="1">The sequence shown here is derived from an EMBL/GenBank/DDBJ whole genome shotgun (WGS) entry which is preliminary data.</text>
</comment>
<name>A0A6G1DSY4_9ORYZ</name>
<evidence type="ECO:0000313" key="2">
    <source>
        <dbReference type="Proteomes" id="UP000479710"/>
    </source>
</evidence>
<dbReference type="EMBL" id="SPHZ02000006">
    <property type="protein sequence ID" value="KAF0915630.1"/>
    <property type="molecule type" value="Genomic_DNA"/>
</dbReference>
<keyword evidence="2" id="KW-1185">Reference proteome</keyword>
<evidence type="ECO:0000313" key="1">
    <source>
        <dbReference type="EMBL" id="KAF0915630.1"/>
    </source>
</evidence>
<dbReference type="Proteomes" id="UP000479710">
    <property type="component" value="Unassembled WGS sequence"/>
</dbReference>
<proteinExistence type="predicted"/>
<sequence length="73" mass="8193">MESIPIGTSPQLKYLCLVDCLELSSIGGSHALSSILRCPKLQEVKQPFERDLLSMEERDELHSEDAEYIGMIV</sequence>
<organism evidence="1 2">
    <name type="scientific">Oryza meyeriana var. granulata</name>
    <dbReference type="NCBI Taxonomy" id="110450"/>
    <lineage>
        <taxon>Eukaryota</taxon>
        <taxon>Viridiplantae</taxon>
        <taxon>Streptophyta</taxon>
        <taxon>Embryophyta</taxon>
        <taxon>Tracheophyta</taxon>
        <taxon>Spermatophyta</taxon>
        <taxon>Magnoliopsida</taxon>
        <taxon>Liliopsida</taxon>
        <taxon>Poales</taxon>
        <taxon>Poaceae</taxon>
        <taxon>BOP clade</taxon>
        <taxon>Oryzoideae</taxon>
        <taxon>Oryzeae</taxon>
        <taxon>Oryzinae</taxon>
        <taxon>Oryza</taxon>
        <taxon>Oryza meyeriana</taxon>
    </lineage>
</organism>